<feature type="compositionally biased region" description="Basic and acidic residues" evidence="8">
    <location>
        <begin position="7"/>
        <end position="18"/>
    </location>
</feature>
<evidence type="ECO:0000256" key="3">
    <source>
        <dbReference type="ARBA" id="ARBA00007930"/>
    </source>
</evidence>
<dbReference type="CDD" id="cd16663">
    <property type="entry name" value="RING-Ubox_PPIL2"/>
    <property type="match status" value="1"/>
</dbReference>
<dbReference type="KEGG" id="pti:PHATRDRAFT_27375"/>
<dbReference type="STRING" id="556484.B7FYW9"/>
<evidence type="ECO:0000259" key="9">
    <source>
        <dbReference type="PROSITE" id="PS50072"/>
    </source>
</evidence>
<gene>
    <name evidence="11" type="ORF">PHATRDRAFT_27375</name>
</gene>
<dbReference type="Pfam" id="PF00160">
    <property type="entry name" value="Pro_isomerase"/>
    <property type="match status" value="1"/>
</dbReference>
<keyword evidence="7" id="KW-0539">Nucleus</keyword>
<dbReference type="InterPro" id="IPR003613">
    <property type="entry name" value="Ubox_domain"/>
</dbReference>
<proteinExistence type="inferred from homology"/>
<feature type="domain" description="U-box" evidence="10">
    <location>
        <begin position="37"/>
        <end position="110"/>
    </location>
</feature>
<reference evidence="11 12" key="1">
    <citation type="journal article" date="2008" name="Nature">
        <title>The Phaeodactylum genome reveals the evolutionary history of diatom genomes.</title>
        <authorList>
            <person name="Bowler C."/>
            <person name="Allen A.E."/>
            <person name="Badger J.H."/>
            <person name="Grimwood J."/>
            <person name="Jabbari K."/>
            <person name="Kuo A."/>
            <person name="Maheswari U."/>
            <person name="Martens C."/>
            <person name="Maumus F."/>
            <person name="Otillar R.P."/>
            <person name="Rayko E."/>
            <person name="Salamov A."/>
            <person name="Vandepoele K."/>
            <person name="Beszteri B."/>
            <person name="Gruber A."/>
            <person name="Heijde M."/>
            <person name="Katinka M."/>
            <person name="Mock T."/>
            <person name="Valentin K."/>
            <person name="Verret F."/>
            <person name="Berges J.A."/>
            <person name="Brownlee C."/>
            <person name="Cadoret J.P."/>
            <person name="Chiovitti A."/>
            <person name="Choi C.J."/>
            <person name="Coesel S."/>
            <person name="De Martino A."/>
            <person name="Detter J.C."/>
            <person name="Durkin C."/>
            <person name="Falciatore A."/>
            <person name="Fournet J."/>
            <person name="Haruta M."/>
            <person name="Huysman M.J."/>
            <person name="Jenkins B.D."/>
            <person name="Jiroutova K."/>
            <person name="Jorgensen R.E."/>
            <person name="Joubert Y."/>
            <person name="Kaplan A."/>
            <person name="Kroger N."/>
            <person name="Kroth P.G."/>
            <person name="La Roche J."/>
            <person name="Lindquist E."/>
            <person name="Lommer M."/>
            <person name="Martin-Jezequel V."/>
            <person name="Lopez P.J."/>
            <person name="Lucas S."/>
            <person name="Mangogna M."/>
            <person name="McGinnis K."/>
            <person name="Medlin L.K."/>
            <person name="Montsant A."/>
            <person name="Oudot-Le Secq M.P."/>
            <person name="Napoli C."/>
            <person name="Obornik M."/>
            <person name="Parker M.S."/>
            <person name="Petit J.L."/>
            <person name="Porcel B.M."/>
            <person name="Poulsen N."/>
            <person name="Robison M."/>
            <person name="Rychlewski L."/>
            <person name="Rynearson T.A."/>
            <person name="Schmutz J."/>
            <person name="Shapiro H."/>
            <person name="Siaut M."/>
            <person name="Stanley M."/>
            <person name="Sussman M.R."/>
            <person name="Taylor A.R."/>
            <person name="Vardi A."/>
            <person name="von Dassow P."/>
            <person name="Vyverman W."/>
            <person name="Willis A."/>
            <person name="Wyrwicz L.S."/>
            <person name="Rokhsar D.S."/>
            <person name="Weissenbach J."/>
            <person name="Armbrust E.V."/>
            <person name="Green B.R."/>
            <person name="Van de Peer Y."/>
            <person name="Grigoriev I.V."/>
        </authorList>
    </citation>
    <scope>NUCLEOTIDE SEQUENCE [LARGE SCALE GENOMIC DNA]</scope>
    <source>
        <strain evidence="11 12">CCAP 1055/1</strain>
    </source>
</reference>
<feature type="region of interest" description="Disordered" evidence="8">
    <location>
        <begin position="509"/>
        <end position="537"/>
    </location>
</feature>
<evidence type="ECO:0000256" key="2">
    <source>
        <dbReference type="ARBA" id="ARBA00004123"/>
    </source>
</evidence>
<dbReference type="OrthoDB" id="30774at2759"/>
<dbReference type="eggNOG" id="KOG0883">
    <property type="taxonomic scope" value="Eukaryota"/>
</dbReference>
<protein>
    <recommendedName>
        <fullName evidence="4">RING-type E3 ubiquitin transferase</fullName>
        <ecNumber evidence="4">2.3.2.27</ecNumber>
    </recommendedName>
</protein>
<reference evidence="12" key="2">
    <citation type="submission" date="2008-08" db="EMBL/GenBank/DDBJ databases">
        <authorList>
            <consortium name="Diatom Consortium"/>
            <person name="Grigoriev I."/>
            <person name="Grimwood J."/>
            <person name="Kuo A."/>
            <person name="Otillar R.P."/>
            <person name="Salamov A."/>
            <person name="Detter J.C."/>
            <person name="Lindquist E."/>
            <person name="Shapiro H."/>
            <person name="Lucas S."/>
            <person name="Glavina del Rio T."/>
            <person name="Pitluck S."/>
            <person name="Rokhsar D."/>
            <person name="Bowler C."/>
        </authorList>
    </citation>
    <scope>GENOME REANNOTATION</scope>
    <source>
        <strain evidence="12">CCAP 1055/1</strain>
    </source>
</reference>
<dbReference type="FunCoup" id="B7FYW9">
    <property type="interactions" value="382"/>
</dbReference>
<dbReference type="SUPFAM" id="SSF50891">
    <property type="entry name" value="Cyclophilin-like"/>
    <property type="match status" value="1"/>
</dbReference>
<dbReference type="GeneID" id="7201095"/>
<name>B7FYW9_PHATC</name>
<dbReference type="GO" id="GO:0000209">
    <property type="term" value="P:protein polyubiquitination"/>
    <property type="evidence" value="ECO:0007669"/>
    <property type="project" value="TreeGrafter"/>
</dbReference>
<dbReference type="PaxDb" id="2850-Phatr27375"/>
<evidence type="ECO:0000256" key="7">
    <source>
        <dbReference type="ARBA" id="ARBA00023242"/>
    </source>
</evidence>
<evidence type="ECO:0000313" key="12">
    <source>
        <dbReference type="Proteomes" id="UP000000759"/>
    </source>
</evidence>
<dbReference type="InterPro" id="IPR013083">
    <property type="entry name" value="Znf_RING/FYVE/PHD"/>
</dbReference>
<dbReference type="GO" id="GO:0003755">
    <property type="term" value="F:peptidyl-prolyl cis-trans isomerase activity"/>
    <property type="evidence" value="ECO:0007669"/>
    <property type="project" value="InterPro"/>
</dbReference>
<sequence length="537" mass="60562">MVKKQKEKQYQSAREHRWTSQVRSGSALQATASAVQRRLPFSHCALGLTPYEHPVCTRQGIVFENSSLLPFLMKHKTDPVTGEPATSRDIVTLHMDKDEEGRWQCPVLTKPFYDHTKIVAILQPGGNEANVYSYEAYRELNLKAKNFEDLISGQKFSSKTDVIILNDPSDEAFNQRKDINRFYHIKHSRELEKDKGNTGTVRHSLTATRVMEQLNKNKAISETAAQKKRVAPATSSGDSKRPRILAKDVTGVQYTTGKGAASFTSTAFEVSQINQDRDATEEEIREAQFRVMRKMKKKGYVRLRTTLGDLTLELHCEMVPRTCANFLGLCEQKMYDGTEFHRLIPNFMIQGGKCKDGPDESVWGGTLADEFDERLKHTGGGVVSMANAGPNTGTRQFFITYKSCNHLDRKHSVFATVIDGMEVLKLTEKVGRDKKERPLEKIMIFGTDVLANPCKEATEKEEERIRLLVEARTPNHENSLFEKPKETRGQPSQEVGRYLRDKVKSFKPATVENAGTTIPSRLPPPPKSTSFGNFGGW</sequence>
<comment type="catalytic activity">
    <reaction evidence="1">
        <text>S-ubiquitinyl-[E2 ubiquitin-conjugating enzyme]-L-cysteine + [acceptor protein]-L-lysine = [E2 ubiquitin-conjugating enzyme]-L-cysteine + N(6)-ubiquitinyl-[acceptor protein]-L-lysine.</text>
        <dbReference type="EC" id="2.3.2.27"/>
    </reaction>
</comment>
<comment type="similarity">
    <text evidence="3">Belongs to the cyclophilin-type PPIase family. PPIL2 subfamily.</text>
</comment>
<dbReference type="InterPro" id="IPR029000">
    <property type="entry name" value="Cyclophilin-like_dom_sf"/>
</dbReference>
<dbReference type="Pfam" id="PF04641">
    <property type="entry name" value="Rtf2"/>
    <property type="match status" value="1"/>
</dbReference>
<dbReference type="GO" id="GO:0061630">
    <property type="term" value="F:ubiquitin protein ligase activity"/>
    <property type="evidence" value="ECO:0007669"/>
    <property type="project" value="UniProtKB-EC"/>
</dbReference>
<dbReference type="InterPro" id="IPR044666">
    <property type="entry name" value="Cyclophilin_A-like"/>
</dbReference>
<evidence type="ECO:0000256" key="1">
    <source>
        <dbReference type="ARBA" id="ARBA00000900"/>
    </source>
</evidence>
<organism evidence="11 12">
    <name type="scientific">Phaeodactylum tricornutum (strain CCAP 1055/1)</name>
    <dbReference type="NCBI Taxonomy" id="556484"/>
    <lineage>
        <taxon>Eukaryota</taxon>
        <taxon>Sar</taxon>
        <taxon>Stramenopiles</taxon>
        <taxon>Ochrophyta</taxon>
        <taxon>Bacillariophyta</taxon>
        <taxon>Bacillariophyceae</taxon>
        <taxon>Bacillariophycidae</taxon>
        <taxon>Naviculales</taxon>
        <taxon>Phaeodactylaceae</taxon>
        <taxon>Phaeodactylum</taxon>
    </lineage>
</organism>
<dbReference type="PROSITE" id="PS51698">
    <property type="entry name" value="U_BOX"/>
    <property type="match status" value="1"/>
</dbReference>
<comment type="subcellular location">
    <subcellularLocation>
        <location evidence="2">Nucleus</location>
    </subcellularLocation>
</comment>
<evidence type="ECO:0000256" key="6">
    <source>
        <dbReference type="ARBA" id="ARBA00022786"/>
    </source>
</evidence>
<evidence type="ECO:0000256" key="5">
    <source>
        <dbReference type="ARBA" id="ARBA00022679"/>
    </source>
</evidence>
<dbReference type="InterPro" id="IPR026951">
    <property type="entry name" value="PPIL2_U-box_dom"/>
</dbReference>
<dbReference type="EMBL" id="CM000611">
    <property type="protein sequence ID" value="EEC48432.1"/>
    <property type="molecule type" value="Genomic_DNA"/>
</dbReference>
<dbReference type="Gene3D" id="3.30.40.10">
    <property type="entry name" value="Zinc/RING finger domain, C3HC4 (zinc finger)"/>
    <property type="match status" value="1"/>
</dbReference>
<keyword evidence="6" id="KW-0833">Ubl conjugation pathway</keyword>
<evidence type="ECO:0000256" key="8">
    <source>
        <dbReference type="SAM" id="MobiDB-lite"/>
    </source>
</evidence>
<keyword evidence="5" id="KW-0808">Transferase</keyword>
<accession>B7FYW9</accession>
<dbReference type="PANTHER" id="PTHR45625">
    <property type="entry name" value="PEPTIDYL-PROLYL CIS-TRANS ISOMERASE-RELATED"/>
    <property type="match status" value="1"/>
</dbReference>
<dbReference type="SMART" id="SM00504">
    <property type="entry name" value="Ubox"/>
    <property type="match status" value="1"/>
</dbReference>
<evidence type="ECO:0000313" key="11">
    <source>
        <dbReference type="EMBL" id="EEC48432.1"/>
    </source>
</evidence>
<dbReference type="PRINTS" id="PR00153">
    <property type="entry name" value="CSAPPISMRASE"/>
</dbReference>
<feature type="region of interest" description="Disordered" evidence="8">
    <location>
        <begin position="1"/>
        <end position="24"/>
    </location>
</feature>
<dbReference type="AlphaFoldDB" id="B7FYW9"/>
<feature type="domain" description="PPIase cyclophilin-type" evidence="9">
    <location>
        <begin position="305"/>
        <end position="449"/>
    </location>
</feature>
<dbReference type="HOGENOM" id="CLU_012062_7_0_1"/>
<dbReference type="InterPro" id="IPR002130">
    <property type="entry name" value="Cyclophilin-type_PPIase_dom"/>
</dbReference>
<dbReference type="InParanoid" id="B7FYW9"/>
<dbReference type="PROSITE" id="PS50072">
    <property type="entry name" value="CSA_PPIASE_2"/>
    <property type="match status" value="1"/>
</dbReference>
<keyword evidence="12" id="KW-1185">Reference proteome</keyword>
<dbReference type="GO" id="GO:0006457">
    <property type="term" value="P:protein folding"/>
    <property type="evidence" value="ECO:0007669"/>
    <property type="project" value="InterPro"/>
</dbReference>
<dbReference type="PROSITE" id="PS00170">
    <property type="entry name" value="CSA_PPIASE_1"/>
    <property type="match status" value="1"/>
</dbReference>
<dbReference type="InterPro" id="IPR020892">
    <property type="entry name" value="Cyclophilin-type_PPIase_CS"/>
</dbReference>
<evidence type="ECO:0000256" key="4">
    <source>
        <dbReference type="ARBA" id="ARBA00012483"/>
    </source>
</evidence>
<dbReference type="RefSeq" id="XP_002180241.1">
    <property type="nucleotide sequence ID" value="XM_002180205.1"/>
</dbReference>
<dbReference type="SUPFAM" id="SSF57850">
    <property type="entry name" value="RING/U-box"/>
    <property type="match status" value="1"/>
</dbReference>
<feature type="compositionally biased region" description="Polar residues" evidence="8">
    <location>
        <begin position="528"/>
        <end position="537"/>
    </location>
</feature>
<dbReference type="Gene3D" id="2.40.100.10">
    <property type="entry name" value="Cyclophilin-like"/>
    <property type="match status" value="1"/>
</dbReference>
<dbReference type="GO" id="GO:0071013">
    <property type="term" value="C:catalytic step 2 spliceosome"/>
    <property type="evidence" value="ECO:0007669"/>
    <property type="project" value="TreeGrafter"/>
</dbReference>
<dbReference type="Proteomes" id="UP000000759">
    <property type="component" value="Chromosome 8"/>
</dbReference>
<dbReference type="EC" id="2.3.2.27" evidence="4"/>
<dbReference type="PANTHER" id="PTHR45625:SF1">
    <property type="entry name" value="RING-TYPE E3 UBIQUITIN-PROTEIN LIGASE PPIL2"/>
    <property type="match status" value="1"/>
</dbReference>
<evidence type="ECO:0000259" key="10">
    <source>
        <dbReference type="PROSITE" id="PS51698"/>
    </source>
</evidence>
<dbReference type="OMA" id="NFIKHCA"/>